<organism evidence="5 6">
    <name type="scientific">Streptomyces boluensis</name>
    <dbReference type="NCBI Taxonomy" id="1775135"/>
    <lineage>
        <taxon>Bacteria</taxon>
        <taxon>Bacillati</taxon>
        <taxon>Actinomycetota</taxon>
        <taxon>Actinomycetes</taxon>
        <taxon>Kitasatosporales</taxon>
        <taxon>Streptomycetaceae</taxon>
        <taxon>Streptomyces</taxon>
    </lineage>
</organism>
<dbReference type="Proteomes" id="UP000598297">
    <property type="component" value="Unassembled WGS sequence"/>
</dbReference>
<feature type="compositionally biased region" description="Low complexity" evidence="3">
    <location>
        <begin position="317"/>
        <end position="333"/>
    </location>
</feature>
<feature type="compositionally biased region" description="Basic and acidic residues" evidence="3">
    <location>
        <begin position="290"/>
        <end position="303"/>
    </location>
</feature>
<dbReference type="GO" id="GO:0045881">
    <property type="term" value="P:positive regulation of sporulation resulting in formation of a cellular spore"/>
    <property type="evidence" value="ECO:0007669"/>
    <property type="project" value="TreeGrafter"/>
</dbReference>
<feature type="domain" description="ParB-like N-terminal" evidence="4">
    <location>
        <begin position="18"/>
        <end position="125"/>
    </location>
</feature>
<dbReference type="GO" id="GO:0005694">
    <property type="term" value="C:chromosome"/>
    <property type="evidence" value="ECO:0007669"/>
    <property type="project" value="TreeGrafter"/>
</dbReference>
<protein>
    <submittedName>
        <fullName evidence="5">ParB/RepB/Spo0J family partition protein</fullName>
    </submittedName>
</protein>
<comment type="similarity">
    <text evidence="1">Belongs to the ParB family.</text>
</comment>
<dbReference type="Gene3D" id="1.10.10.2830">
    <property type="match status" value="1"/>
</dbReference>
<dbReference type="Pfam" id="PF02195">
    <property type="entry name" value="ParB_N"/>
    <property type="match status" value="1"/>
</dbReference>
<proteinExistence type="inferred from homology"/>
<evidence type="ECO:0000259" key="4">
    <source>
        <dbReference type="SMART" id="SM00470"/>
    </source>
</evidence>
<evidence type="ECO:0000313" key="6">
    <source>
        <dbReference type="Proteomes" id="UP000598297"/>
    </source>
</evidence>
<reference evidence="5" key="1">
    <citation type="submission" date="2020-01" db="EMBL/GenBank/DDBJ databases">
        <title>Whole-genome analyses of novel actinobacteria.</title>
        <authorList>
            <person name="Sahin N."/>
        </authorList>
    </citation>
    <scope>NUCLEOTIDE SEQUENCE</scope>
    <source>
        <strain evidence="5">YC537</strain>
    </source>
</reference>
<dbReference type="Pfam" id="PF17762">
    <property type="entry name" value="HTH_ParB"/>
    <property type="match status" value="1"/>
</dbReference>
<evidence type="ECO:0000256" key="1">
    <source>
        <dbReference type="ARBA" id="ARBA00006295"/>
    </source>
</evidence>
<dbReference type="SMART" id="SM00470">
    <property type="entry name" value="ParB"/>
    <property type="match status" value="1"/>
</dbReference>
<dbReference type="InterPro" id="IPR041468">
    <property type="entry name" value="HTH_ParB/Spo0J"/>
</dbReference>
<dbReference type="InterPro" id="IPR036086">
    <property type="entry name" value="ParB/Sulfiredoxin_sf"/>
</dbReference>
<dbReference type="RefSeq" id="WP_161703645.1">
    <property type="nucleotide sequence ID" value="NZ_JAAAHS010000355.1"/>
</dbReference>
<dbReference type="EMBL" id="JAAAHS010000355">
    <property type="protein sequence ID" value="NBE55681.1"/>
    <property type="molecule type" value="Genomic_DNA"/>
</dbReference>
<dbReference type="OrthoDB" id="70307at2"/>
<dbReference type="GO" id="GO:0003677">
    <property type="term" value="F:DNA binding"/>
    <property type="evidence" value="ECO:0007669"/>
    <property type="project" value="InterPro"/>
</dbReference>
<dbReference type="PANTHER" id="PTHR33375:SF1">
    <property type="entry name" value="CHROMOSOME-PARTITIONING PROTEIN PARB-RELATED"/>
    <property type="match status" value="1"/>
</dbReference>
<feature type="compositionally biased region" description="Polar residues" evidence="3">
    <location>
        <begin position="304"/>
        <end position="316"/>
    </location>
</feature>
<dbReference type="AlphaFoldDB" id="A0A964UW93"/>
<feature type="compositionally biased region" description="Low complexity" evidence="3">
    <location>
        <begin position="236"/>
        <end position="256"/>
    </location>
</feature>
<evidence type="ECO:0000313" key="5">
    <source>
        <dbReference type="EMBL" id="NBE55681.1"/>
    </source>
</evidence>
<comment type="caution">
    <text evidence="5">The sequence shown here is derived from an EMBL/GenBank/DDBJ whole genome shotgun (WGS) entry which is preliminary data.</text>
</comment>
<dbReference type="InterPro" id="IPR003115">
    <property type="entry name" value="ParB_N"/>
</dbReference>
<dbReference type="GO" id="GO:0007059">
    <property type="term" value="P:chromosome segregation"/>
    <property type="evidence" value="ECO:0007669"/>
    <property type="project" value="UniProtKB-KW"/>
</dbReference>
<dbReference type="InterPro" id="IPR004437">
    <property type="entry name" value="ParB/RepB/Spo0J"/>
</dbReference>
<sequence length="385" mass="42018">MAGAKVDDVPGRSDLLLLALPLEKLIPTRFNPRRNFGSQEQLREFGLKLKQKQLQPAVVVSRAGYLKLWPEEAERVGDVPYVIANGERRFRASLLVGRPTLDVVHHEEVANSRAEFLDAVLAENNDREDLDPIERALGIETMVVELGGADKVAKHYGKSGPWVSNQRKLLRLTTELQRLVSSGELSIRIGREIASLPQEEQEAAWQDELDRRAAVLAAPRIRRTKDESPEPAQHQPAGTTEPAAPAAQSAAPSVSATGGEPTEEAASGSPDGFTAVNPADRGSAPGADQGSDRDGQDSGRTSRQESGPSEPEAQTSPQDEPAPAARRQPQQPAGERRPEPLPDIATVGAIPWRNPETVFRTITHWMTPDDVQSLYKLMREHVQDA</sequence>
<keyword evidence="6" id="KW-1185">Reference proteome</keyword>
<name>A0A964UW93_9ACTN</name>
<evidence type="ECO:0000256" key="2">
    <source>
        <dbReference type="ARBA" id="ARBA00022829"/>
    </source>
</evidence>
<dbReference type="SUPFAM" id="SSF110849">
    <property type="entry name" value="ParB/Sulfiredoxin"/>
    <property type="match status" value="1"/>
</dbReference>
<dbReference type="NCBIfam" id="TIGR00180">
    <property type="entry name" value="parB_part"/>
    <property type="match status" value="1"/>
</dbReference>
<dbReference type="InterPro" id="IPR050336">
    <property type="entry name" value="Chromosome_partition/occlusion"/>
</dbReference>
<gene>
    <name evidence="5" type="ORF">GUY60_30465</name>
</gene>
<feature type="region of interest" description="Disordered" evidence="3">
    <location>
        <begin position="218"/>
        <end position="349"/>
    </location>
</feature>
<dbReference type="PANTHER" id="PTHR33375">
    <property type="entry name" value="CHROMOSOME-PARTITIONING PROTEIN PARB-RELATED"/>
    <property type="match status" value="1"/>
</dbReference>
<keyword evidence="2" id="KW-0159">Chromosome partition</keyword>
<accession>A0A964UW93</accession>
<dbReference type="SUPFAM" id="SSF109709">
    <property type="entry name" value="KorB DNA-binding domain-like"/>
    <property type="match status" value="1"/>
</dbReference>
<evidence type="ECO:0000256" key="3">
    <source>
        <dbReference type="SAM" id="MobiDB-lite"/>
    </source>
</evidence>